<keyword evidence="9" id="KW-1185">Reference proteome</keyword>
<dbReference type="EMBL" id="FOGO01000017">
    <property type="protein sequence ID" value="SES32470.1"/>
    <property type="molecule type" value="Genomic_DNA"/>
</dbReference>
<feature type="transmembrane region" description="Helical" evidence="7">
    <location>
        <begin position="336"/>
        <end position="353"/>
    </location>
</feature>
<protein>
    <submittedName>
        <fullName evidence="8">Predicted arabinose efflux permease, MFS family</fullName>
    </submittedName>
</protein>
<feature type="compositionally biased region" description="Gly residues" evidence="6">
    <location>
        <begin position="217"/>
        <end position="237"/>
    </location>
</feature>
<feature type="transmembrane region" description="Helical" evidence="7">
    <location>
        <begin position="423"/>
        <end position="442"/>
    </location>
</feature>
<feature type="transmembrane region" description="Helical" evidence="7">
    <location>
        <begin position="274"/>
        <end position="296"/>
    </location>
</feature>
<dbReference type="Proteomes" id="UP000182841">
    <property type="component" value="Unassembled WGS sequence"/>
</dbReference>
<dbReference type="CDD" id="cd06173">
    <property type="entry name" value="MFS_MefA_like"/>
    <property type="match status" value="1"/>
</dbReference>
<accession>A0A1H9WEY1</accession>
<dbReference type="Gene3D" id="1.20.1250.20">
    <property type="entry name" value="MFS general substrate transporter like domains"/>
    <property type="match status" value="1"/>
</dbReference>
<dbReference type="Pfam" id="PF07690">
    <property type="entry name" value="MFS_1"/>
    <property type="match status" value="1"/>
</dbReference>
<dbReference type="RefSeq" id="WP_075003087.1">
    <property type="nucleotide sequence ID" value="NZ_FOGO01000017.1"/>
</dbReference>
<keyword evidence="2" id="KW-1003">Cell membrane</keyword>
<feature type="transmembrane region" description="Helical" evidence="7">
    <location>
        <begin position="56"/>
        <end position="80"/>
    </location>
</feature>
<evidence type="ECO:0000313" key="8">
    <source>
        <dbReference type="EMBL" id="SES32470.1"/>
    </source>
</evidence>
<feature type="transmembrane region" description="Helical" evidence="7">
    <location>
        <begin position="179"/>
        <end position="199"/>
    </location>
</feature>
<dbReference type="OrthoDB" id="4544213at2"/>
<dbReference type="InterPro" id="IPR011701">
    <property type="entry name" value="MFS"/>
</dbReference>
<evidence type="ECO:0000313" key="9">
    <source>
        <dbReference type="Proteomes" id="UP000182841"/>
    </source>
</evidence>
<evidence type="ECO:0000256" key="6">
    <source>
        <dbReference type="SAM" id="MobiDB-lite"/>
    </source>
</evidence>
<dbReference type="InterPro" id="IPR036259">
    <property type="entry name" value="MFS_trans_sf"/>
</dbReference>
<comment type="subcellular location">
    <subcellularLocation>
        <location evidence="1">Cell membrane</location>
        <topology evidence="1">Multi-pass membrane protein</topology>
    </subcellularLocation>
</comment>
<dbReference type="AlphaFoldDB" id="A0A1H9WEY1"/>
<dbReference type="GO" id="GO:0022857">
    <property type="term" value="F:transmembrane transporter activity"/>
    <property type="evidence" value="ECO:0007669"/>
    <property type="project" value="InterPro"/>
</dbReference>
<keyword evidence="4 7" id="KW-1133">Transmembrane helix</keyword>
<dbReference type="GO" id="GO:0005886">
    <property type="term" value="C:plasma membrane"/>
    <property type="evidence" value="ECO:0007669"/>
    <property type="project" value="UniProtKB-SubCell"/>
</dbReference>
<dbReference type="SUPFAM" id="SSF103473">
    <property type="entry name" value="MFS general substrate transporter"/>
    <property type="match status" value="1"/>
</dbReference>
<evidence type="ECO:0000256" key="2">
    <source>
        <dbReference type="ARBA" id="ARBA00022475"/>
    </source>
</evidence>
<evidence type="ECO:0000256" key="5">
    <source>
        <dbReference type="ARBA" id="ARBA00023136"/>
    </source>
</evidence>
<feature type="transmembrane region" description="Helical" evidence="7">
    <location>
        <begin position="395"/>
        <end position="417"/>
    </location>
</feature>
<dbReference type="STRING" id="943816.AN217_15890"/>
<evidence type="ECO:0000256" key="1">
    <source>
        <dbReference type="ARBA" id="ARBA00004651"/>
    </source>
</evidence>
<keyword evidence="3 7" id="KW-0812">Transmembrane</keyword>
<evidence type="ECO:0000256" key="3">
    <source>
        <dbReference type="ARBA" id="ARBA00022692"/>
    </source>
</evidence>
<feature type="region of interest" description="Disordered" evidence="6">
    <location>
        <begin position="206"/>
        <end position="238"/>
    </location>
</feature>
<evidence type="ECO:0000256" key="4">
    <source>
        <dbReference type="ARBA" id="ARBA00022989"/>
    </source>
</evidence>
<evidence type="ECO:0000256" key="7">
    <source>
        <dbReference type="SAM" id="Phobius"/>
    </source>
</evidence>
<reference evidence="9" key="1">
    <citation type="submission" date="2016-10" db="EMBL/GenBank/DDBJ databases">
        <authorList>
            <person name="Varghese N."/>
            <person name="Submissions S."/>
        </authorList>
    </citation>
    <scope>NUCLEOTIDE SEQUENCE [LARGE SCALE GENOMIC DNA]</scope>
    <source>
        <strain evidence="9">CGMCC 4.6825</strain>
    </source>
</reference>
<dbReference type="PANTHER" id="PTHR23513">
    <property type="entry name" value="INTEGRAL MEMBRANE EFFLUX PROTEIN-RELATED"/>
    <property type="match status" value="1"/>
</dbReference>
<proteinExistence type="predicted"/>
<keyword evidence="5 7" id="KW-0472">Membrane</keyword>
<feature type="transmembrane region" description="Helical" evidence="7">
    <location>
        <begin position="302"/>
        <end position="324"/>
    </location>
</feature>
<feature type="transmembrane region" description="Helical" evidence="7">
    <location>
        <begin position="87"/>
        <end position="105"/>
    </location>
</feature>
<dbReference type="PANTHER" id="PTHR23513:SF6">
    <property type="entry name" value="MAJOR FACILITATOR SUPERFAMILY ASSOCIATED DOMAIN-CONTAINING PROTEIN"/>
    <property type="match status" value="1"/>
</dbReference>
<organism evidence="8 9">
    <name type="scientific">Streptomyces qinglanensis</name>
    <dbReference type="NCBI Taxonomy" id="943816"/>
    <lineage>
        <taxon>Bacteria</taxon>
        <taxon>Bacillati</taxon>
        <taxon>Actinomycetota</taxon>
        <taxon>Actinomycetes</taxon>
        <taxon>Kitasatosporales</taxon>
        <taxon>Streptomycetaceae</taxon>
        <taxon>Streptomyces</taxon>
    </lineage>
</organism>
<sequence>MSPDTARPGRRATAPGAAADRDFRRFWWANTADALGTQTSGLALPLLLLALGTPPAVVGTVAGVSAGCGILAGPFAAVLADHGARKRVLVCAALVSAGAMTWVAAGALAGDPPLWQLCAAVVVERTATSCQEAASAGTVAALVPPDRYPRAVSMLQAGEQAGLVVGPALGGALFQLGRWLPFLADALSYLASALCVAAMRADLRPRRGGPAESGSGSPTGSGSGSDSGSDSGSGSGSGSATVSGAGLAAAGRSFLRELGAGAGFVRREPFLRFVVLWSTAMSLLLAALSYGTIFTLRDSGAGGAPVGAVLAVAGATGLAGALLAPRLARALPGARLVITVSWLMVAPTLGLALTTQVWAYALLFGAISLLLPAAAVVLQARALEVTPQQLQSRTGTVLATATGLAAAAGPLAAGGLAGTGSTGRTALCCCAALVLLSLWSTARAPVVLRKEAP</sequence>
<feature type="transmembrane region" description="Helical" evidence="7">
    <location>
        <begin position="359"/>
        <end position="383"/>
    </location>
</feature>
<name>A0A1H9WEY1_9ACTN</name>
<gene>
    <name evidence="8" type="ORF">SAMN05421870_11772</name>
</gene>